<dbReference type="Gene3D" id="3.40.640.10">
    <property type="entry name" value="Type I PLP-dependent aspartate aminotransferase-like (Major domain)"/>
    <property type="match status" value="1"/>
</dbReference>
<dbReference type="PANTHER" id="PTHR45744:SF2">
    <property type="entry name" value="TYROSINE AMINOTRANSFERASE"/>
    <property type="match status" value="1"/>
</dbReference>
<comment type="caution">
    <text evidence="2">The sequence shown here is derived from an EMBL/GenBank/DDBJ whole genome shotgun (WGS) entry which is preliminary data.</text>
</comment>
<evidence type="ECO:0000259" key="1">
    <source>
        <dbReference type="Pfam" id="PF00155"/>
    </source>
</evidence>
<dbReference type="PANTHER" id="PTHR45744">
    <property type="entry name" value="TYROSINE AMINOTRANSFERASE"/>
    <property type="match status" value="1"/>
</dbReference>
<dbReference type="InterPro" id="IPR015422">
    <property type="entry name" value="PyrdxlP-dep_Trfase_small"/>
</dbReference>
<feature type="domain" description="Aminotransferase class I/classII large" evidence="1">
    <location>
        <begin position="27"/>
        <end position="350"/>
    </location>
</feature>
<reference evidence="2 3" key="1">
    <citation type="submission" date="2018-01" db="EMBL/GenBank/DDBJ databases">
        <title>Metagenomic assembled genomes from two thermal pools in the Uzon Caldera, Kamchatka, Russia.</title>
        <authorList>
            <person name="Wilkins L."/>
            <person name="Ettinger C."/>
        </authorList>
    </citation>
    <scope>NUCLEOTIDE SEQUENCE [LARGE SCALE GENOMIC DNA]</scope>
    <source>
        <strain evidence="2">ZAV-02</strain>
    </source>
</reference>
<dbReference type="SUPFAM" id="SSF53383">
    <property type="entry name" value="PLP-dependent transferases"/>
    <property type="match status" value="1"/>
</dbReference>
<sequence>MAGVFTQLDLSPNRLEVARQACAARGDLIDLTSSNPTTQGLLFPPEVLATAAAKYWTTRCYRPDPHGDLAAREAIVAYYARRTPPLVLTPNDIFLTASTSEAYSLLFALLADPGDNLLVPNVTYPLFEYLAALRNLELRSYQLDEDRDWQINQRSLRRAVDDRTRAILIVSPHNPTGAIVEHSLTTLDLLGVPIICDEVFAPFTYAAPSTPPLAALHPDLPVFTLNGISKLFALPDLKLGWIALNRPARAFAARLELLNDTLLGANALSQFLLPTLFAAGEAFVSAMVERVRTNLTFALQRFADHHRIHARPPAGGYYLFPSISGWDDEEALALYLLEQGVFVHPGYFYGDVPGCHIMLSALTEPHVFVAGVERLCVALTG</sequence>
<dbReference type="InterPro" id="IPR015421">
    <property type="entry name" value="PyrdxlP-dep_Trfase_major"/>
</dbReference>
<dbReference type="Gene3D" id="3.90.1150.10">
    <property type="entry name" value="Aspartate Aminotransferase, domain 1"/>
    <property type="match status" value="1"/>
</dbReference>
<dbReference type="Proteomes" id="UP000243376">
    <property type="component" value="Unassembled WGS sequence"/>
</dbReference>
<dbReference type="CDD" id="cd00609">
    <property type="entry name" value="AAT_like"/>
    <property type="match status" value="1"/>
</dbReference>
<evidence type="ECO:0000313" key="2">
    <source>
        <dbReference type="EMBL" id="PMP72904.1"/>
    </source>
</evidence>
<protein>
    <submittedName>
        <fullName evidence="2">Pyridoxal phosphate-dependent aminotransferase</fullName>
    </submittedName>
</protein>
<keyword evidence="2" id="KW-0032">Aminotransferase</keyword>
<dbReference type="GO" id="GO:0030170">
    <property type="term" value="F:pyridoxal phosphate binding"/>
    <property type="evidence" value="ECO:0007669"/>
    <property type="project" value="InterPro"/>
</dbReference>
<name>A0A2J6WR97_9CHLR</name>
<dbReference type="EMBL" id="PNIQ01001131">
    <property type="protein sequence ID" value="PMP72904.1"/>
    <property type="molecule type" value="Genomic_DNA"/>
</dbReference>
<dbReference type="GO" id="GO:0008483">
    <property type="term" value="F:transaminase activity"/>
    <property type="evidence" value="ECO:0007669"/>
    <property type="project" value="UniProtKB-KW"/>
</dbReference>
<gene>
    <name evidence="2" type="ORF">C0184_16830</name>
</gene>
<keyword evidence="2" id="KW-0808">Transferase</keyword>
<dbReference type="InterPro" id="IPR015424">
    <property type="entry name" value="PyrdxlP-dep_Trfase"/>
</dbReference>
<accession>A0A2J6WR97</accession>
<evidence type="ECO:0000313" key="3">
    <source>
        <dbReference type="Proteomes" id="UP000243376"/>
    </source>
</evidence>
<dbReference type="Pfam" id="PF00155">
    <property type="entry name" value="Aminotran_1_2"/>
    <property type="match status" value="1"/>
</dbReference>
<dbReference type="AlphaFoldDB" id="A0A2J6WR97"/>
<dbReference type="InterPro" id="IPR004839">
    <property type="entry name" value="Aminotransferase_I/II_large"/>
</dbReference>
<organism evidence="2 3">
    <name type="scientific">Chloroflexus aggregans</name>
    <dbReference type="NCBI Taxonomy" id="152260"/>
    <lineage>
        <taxon>Bacteria</taxon>
        <taxon>Bacillati</taxon>
        <taxon>Chloroflexota</taxon>
        <taxon>Chloroflexia</taxon>
        <taxon>Chloroflexales</taxon>
        <taxon>Chloroflexineae</taxon>
        <taxon>Chloroflexaceae</taxon>
        <taxon>Chloroflexus</taxon>
    </lineage>
</organism>
<proteinExistence type="predicted"/>